<dbReference type="RefSeq" id="WP_006286136.1">
    <property type="nucleotide sequence ID" value="NZ_BALG01000133.1"/>
</dbReference>
<reference evidence="1 2" key="1">
    <citation type="submission" date="2012-10" db="EMBL/GenBank/DDBJ databases">
        <title>Draft Genome Sequence of Paenibacillus popilliae ATCC 14706T.</title>
        <authorList>
            <person name="Iiyama K."/>
            <person name="Mori K."/>
            <person name="Mon H."/>
            <person name="Chieda Y."/>
            <person name="Lee J.M."/>
            <person name="Kusakabe T."/>
            <person name="Tashiro K."/>
            <person name="Asano S."/>
            <person name="Yasunaga-Aoki C."/>
            <person name="Shimizu S."/>
        </authorList>
    </citation>
    <scope>NUCLEOTIDE SEQUENCE [LARGE SCALE GENOMIC DNA]</scope>
    <source>
        <strain evidence="1 2">ATCC 14706</strain>
    </source>
</reference>
<gene>
    <name evidence="1" type="ORF">PPOP_2013</name>
</gene>
<organism evidence="1 2">
    <name type="scientific">Paenibacillus popilliae ATCC 14706</name>
    <dbReference type="NCBI Taxonomy" id="1212764"/>
    <lineage>
        <taxon>Bacteria</taxon>
        <taxon>Bacillati</taxon>
        <taxon>Bacillota</taxon>
        <taxon>Bacilli</taxon>
        <taxon>Bacillales</taxon>
        <taxon>Paenibacillaceae</taxon>
        <taxon>Paenibacillus</taxon>
    </lineage>
</organism>
<accession>M9LI49</accession>
<keyword evidence="2" id="KW-1185">Reference proteome</keyword>
<protein>
    <submittedName>
        <fullName evidence="1">ATPase</fullName>
    </submittedName>
</protein>
<dbReference type="AlphaFoldDB" id="M9LI49"/>
<dbReference type="Gene3D" id="3.40.50.300">
    <property type="entry name" value="P-loop containing nucleotide triphosphate hydrolases"/>
    <property type="match status" value="1"/>
</dbReference>
<dbReference type="SUPFAM" id="SSF52540">
    <property type="entry name" value="P-loop containing nucleoside triphosphate hydrolases"/>
    <property type="match status" value="1"/>
</dbReference>
<dbReference type="Proteomes" id="UP000029453">
    <property type="component" value="Unassembled WGS sequence"/>
</dbReference>
<sequence>MPYESKGILIKTVSKKLGRKQILQHVHLEVQPGETVGITGENGSGKFIYADQGEVYVNDGL</sequence>
<dbReference type="EMBL" id="BALG01000133">
    <property type="protein sequence ID" value="GAC42655.1"/>
    <property type="molecule type" value="Genomic_DNA"/>
</dbReference>
<proteinExistence type="predicted"/>
<dbReference type="InterPro" id="IPR027417">
    <property type="entry name" value="P-loop_NTPase"/>
</dbReference>
<evidence type="ECO:0000313" key="1">
    <source>
        <dbReference type="EMBL" id="GAC42655.1"/>
    </source>
</evidence>
<name>M9LI49_PAEPP</name>
<comment type="caution">
    <text evidence="1">The sequence shown here is derived from an EMBL/GenBank/DDBJ whole genome shotgun (WGS) entry which is preliminary data.</text>
</comment>
<evidence type="ECO:0000313" key="2">
    <source>
        <dbReference type="Proteomes" id="UP000029453"/>
    </source>
</evidence>